<protein>
    <recommendedName>
        <fullName evidence="4">Secreted protein</fullName>
    </recommendedName>
</protein>
<dbReference type="Proteomes" id="UP000046187">
    <property type="component" value="Unassembled WGS sequence"/>
</dbReference>
<keyword evidence="1" id="KW-0732">Signal</keyword>
<proteinExistence type="predicted"/>
<evidence type="ECO:0008006" key="4">
    <source>
        <dbReference type="Google" id="ProtNLM"/>
    </source>
</evidence>
<evidence type="ECO:0000256" key="1">
    <source>
        <dbReference type="SAM" id="SignalP"/>
    </source>
</evidence>
<feature type="signal peptide" evidence="1">
    <location>
        <begin position="1"/>
        <end position="23"/>
    </location>
</feature>
<name>A0A0K2ZED7_9XANT</name>
<accession>A0A0K2ZED7</accession>
<feature type="chain" id="PRO_5005492255" description="Secreted protein" evidence="1">
    <location>
        <begin position="24"/>
        <end position="197"/>
    </location>
</feature>
<organism evidence="2 3">
    <name type="scientific">Xanthomonas graminis pv. arrhenatheri LMG 727</name>
    <dbReference type="NCBI Taxonomy" id="1195923"/>
    <lineage>
        <taxon>Bacteria</taxon>
        <taxon>Pseudomonadati</taxon>
        <taxon>Pseudomonadota</taxon>
        <taxon>Gammaproteobacteria</taxon>
        <taxon>Lysobacterales</taxon>
        <taxon>Lysobacteraceae</taxon>
        <taxon>Xanthomonas</taxon>
        <taxon>Xanthomonas translucens group</taxon>
        <taxon>Xanthomonas graminis</taxon>
    </lineage>
</organism>
<dbReference type="EMBL" id="CXOI01000012">
    <property type="protein sequence ID" value="CTP83996.1"/>
    <property type="molecule type" value="Genomic_DNA"/>
</dbReference>
<keyword evidence="3" id="KW-1185">Reference proteome</keyword>
<reference evidence="3" key="1">
    <citation type="submission" date="2015-07" db="EMBL/GenBank/DDBJ databases">
        <authorList>
            <person name="Wibberg D."/>
        </authorList>
    </citation>
    <scope>NUCLEOTIDE SEQUENCE [LARGE SCALE GENOMIC DNA]</scope>
</reference>
<dbReference type="RefSeq" id="WP_053834382.1">
    <property type="nucleotide sequence ID" value="NZ_CXOI01000012.1"/>
</dbReference>
<dbReference type="AlphaFoldDB" id="A0A0K2ZED7"/>
<gene>
    <name evidence="2" type="ORF">XTALMG727_0842</name>
</gene>
<evidence type="ECO:0000313" key="2">
    <source>
        <dbReference type="EMBL" id="CTP83996.1"/>
    </source>
</evidence>
<evidence type="ECO:0000313" key="3">
    <source>
        <dbReference type="Proteomes" id="UP000046187"/>
    </source>
</evidence>
<sequence length="197" mass="22019">MPISLRFGLSAGLLLLATHGARAADLPADVLHQLPAGYLPLEQLRTDLDGDGRADYLVALQQRGEAEREPAPARPLLIFVQQDDGHYRLAARNDHVVLKRDEGGQCDPFTDSDDPFAAKGRYFTVQNGVSCGQHWTYFITFRYDPERKTWLFHKRIHQSWQLNSDPAPGADALKKTADKVDAADPKHPVTFAEYVPD</sequence>